<dbReference type="GO" id="GO:0016787">
    <property type="term" value="F:hydrolase activity"/>
    <property type="evidence" value="ECO:0007669"/>
    <property type="project" value="UniProtKB-KW"/>
</dbReference>
<dbReference type="Gene3D" id="3.90.70.130">
    <property type="match status" value="2"/>
</dbReference>
<feature type="domain" description="UFSP1/2/DUB catalytic" evidence="3">
    <location>
        <begin position="253"/>
        <end position="346"/>
    </location>
</feature>
<dbReference type="EMBL" id="JANIEX010000127">
    <property type="protein sequence ID" value="KAJ3572815.1"/>
    <property type="molecule type" value="Genomic_DNA"/>
</dbReference>
<feature type="domain" description="UFSP1/2/DUB catalytic" evidence="3">
    <location>
        <begin position="119"/>
        <end position="216"/>
    </location>
</feature>
<evidence type="ECO:0000256" key="2">
    <source>
        <dbReference type="SAM" id="MobiDB-lite"/>
    </source>
</evidence>
<gene>
    <name evidence="4" type="ORF">NP233_g2834</name>
</gene>
<evidence type="ECO:0000256" key="1">
    <source>
        <dbReference type="ARBA" id="ARBA00022801"/>
    </source>
</evidence>
<dbReference type="Pfam" id="PF07910">
    <property type="entry name" value="Peptidase_C78"/>
    <property type="match status" value="2"/>
</dbReference>
<protein>
    <recommendedName>
        <fullName evidence="3">UFSP1/2/DUB catalytic domain-containing protein</fullName>
    </recommendedName>
</protein>
<comment type="caution">
    <text evidence="4">The sequence shown here is derived from an EMBL/GenBank/DDBJ whole genome shotgun (WGS) entry which is preliminary data.</text>
</comment>
<reference evidence="4" key="1">
    <citation type="submission" date="2022-07" db="EMBL/GenBank/DDBJ databases">
        <title>Genome Sequence of Leucocoprinus birnbaumii.</title>
        <authorList>
            <person name="Buettner E."/>
        </authorList>
    </citation>
    <scope>NUCLEOTIDE SEQUENCE</scope>
    <source>
        <strain evidence="4">VT141</strain>
    </source>
</reference>
<evidence type="ECO:0000313" key="5">
    <source>
        <dbReference type="Proteomes" id="UP001213000"/>
    </source>
</evidence>
<sequence>MSDDLTCGFCSENLESLTLSQREDHYEAHFLETGCGTSAGSSLKPTSSQQNNPKITGQRWKKRSQPNARESWKKLVNKIENDVFWYPSIGGSPPRNYTPGLVPIIKRSLNLLCENKKITRAVLCHEKIVHISKELWDAPWGCGYRNFMMLCTGLVEQQHQPLYFPLLDAPPTPSVRNLQSWIQLAWNDGYDEIGRRELRNKIVGTNKWIGTAGTPYPVKHLKFRTNGPKRYMLLYPIGESRKKVPEVIKIHSWIIRAEVIDFNEFRDKESCAAAVIQWMVQYFTSDRPEYNKVQSASTSINDILGKTSPVVSTHLMPVILQHRGHSRLIVGYQQDVDGNVDLLTFDTGRLLPFALRSLGRSPYAPLEPDDASIVDLDASSSASAMNMQVHEAEAVNNNKRSITLADLLTPSEAALAKEQQLLPDGRQESEDRNKKPKLMSYFHMKKPKKDKSFRGFNFQNRKTEPDPRQVQRAFKLTSKQLAANIEYQVLYVPLRAPLNDREKLDRKVVKGRRITDYAAPSMEQERD</sequence>
<accession>A0AAD5VXK8</accession>
<dbReference type="InterPro" id="IPR012462">
    <property type="entry name" value="UFSP1/2_DUB_cat"/>
</dbReference>
<keyword evidence="5" id="KW-1185">Reference proteome</keyword>
<dbReference type="AlphaFoldDB" id="A0AAD5VXK8"/>
<name>A0AAD5VXK8_9AGAR</name>
<keyword evidence="1" id="KW-0378">Hydrolase</keyword>
<organism evidence="4 5">
    <name type="scientific">Leucocoprinus birnbaumii</name>
    <dbReference type="NCBI Taxonomy" id="56174"/>
    <lineage>
        <taxon>Eukaryota</taxon>
        <taxon>Fungi</taxon>
        <taxon>Dikarya</taxon>
        <taxon>Basidiomycota</taxon>
        <taxon>Agaricomycotina</taxon>
        <taxon>Agaricomycetes</taxon>
        <taxon>Agaricomycetidae</taxon>
        <taxon>Agaricales</taxon>
        <taxon>Agaricineae</taxon>
        <taxon>Agaricaceae</taxon>
        <taxon>Leucocoprinus</taxon>
    </lineage>
</organism>
<dbReference type="Proteomes" id="UP001213000">
    <property type="component" value="Unassembled WGS sequence"/>
</dbReference>
<evidence type="ECO:0000259" key="3">
    <source>
        <dbReference type="Pfam" id="PF07910"/>
    </source>
</evidence>
<feature type="region of interest" description="Disordered" evidence="2">
    <location>
        <begin position="37"/>
        <end position="67"/>
    </location>
</feature>
<evidence type="ECO:0000313" key="4">
    <source>
        <dbReference type="EMBL" id="KAJ3572815.1"/>
    </source>
</evidence>
<proteinExistence type="predicted"/>
<feature type="compositionally biased region" description="Polar residues" evidence="2">
    <location>
        <begin position="37"/>
        <end position="55"/>
    </location>
</feature>